<accession>A0A8T0PPX7</accession>
<dbReference type="Pfam" id="PF00931">
    <property type="entry name" value="NB-ARC"/>
    <property type="match status" value="1"/>
</dbReference>
<dbReference type="InterPro" id="IPR042197">
    <property type="entry name" value="Apaf_helical"/>
</dbReference>
<dbReference type="InterPro" id="IPR058922">
    <property type="entry name" value="WHD_DRP"/>
</dbReference>
<feature type="domain" description="Disease resistance R13L4/SHOC-2-like LRR" evidence="11">
    <location>
        <begin position="527"/>
        <end position="897"/>
    </location>
</feature>
<dbReference type="InterPro" id="IPR002182">
    <property type="entry name" value="NB-ARC"/>
</dbReference>
<evidence type="ECO:0000256" key="6">
    <source>
        <dbReference type="ARBA" id="ARBA00023054"/>
    </source>
</evidence>
<comment type="caution">
    <text evidence="12">The sequence shown here is derived from an EMBL/GenBank/DDBJ whole genome shotgun (WGS) entry which is preliminary data.</text>
</comment>
<dbReference type="SUPFAM" id="SSF52047">
    <property type="entry name" value="RNI-like"/>
    <property type="match status" value="1"/>
</dbReference>
<organism evidence="12 13">
    <name type="scientific">Panicum virgatum</name>
    <name type="common">Blackwell switchgrass</name>
    <dbReference type="NCBI Taxonomy" id="38727"/>
    <lineage>
        <taxon>Eukaryota</taxon>
        <taxon>Viridiplantae</taxon>
        <taxon>Streptophyta</taxon>
        <taxon>Embryophyta</taxon>
        <taxon>Tracheophyta</taxon>
        <taxon>Spermatophyta</taxon>
        <taxon>Magnoliopsida</taxon>
        <taxon>Liliopsida</taxon>
        <taxon>Poales</taxon>
        <taxon>Poaceae</taxon>
        <taxon>PACMAD clade</taxon>
        <taxon>Panicoideae</taxon>
        <taxon>Panicodae</taxon>
        <taxon>Paniceae</taxon>
        <taxon>Panicinae</taxon>
        <taxon>Panicum</taxon>
        <taxon>Panicum sect. Hiantes</taxon>
    </lineage>
</organism>
<evidence type="ECO:0000256" key="2">
    <source>
        <dbReference type="ARBA" id="ARBA00022614"/>
    </source>
</evidence>
<dbReference type="Pfam" id="PF23598">
    <property type="entry name" value="LRR_14"/>
    <property type="match status" value="1"/>
</dbReference>
<dbReference type="GO" id="GO:0042742">
    <property type="term" value="P:defense response to bacterium"/>
    <property type="evidence" value="ECO:0007669"/>
    <property type="project" value="UniProtKB-ARBA"/>
</dbReference>
<keyword evidence="5" id="KW-0611">Plant defense</keyword>
<proteinExistence type="inferred from homology"/>
<dbReference type="PANTHER" id="PTHR23155">
    <property type="entry name" value="DISEASE RESISTANCE PROTEIN RP"/>
    <property type="match status" value="1"/>
</dbReference>
<sequence>MEHVTVSIATGPLKLVLGKLATLLSEEFKLVVGVRGKIMFLQAELEAMHAFLLKISQVEEPDEQAKSWMKEVRELSNDIHDSIDEFMLRVGDGKSTKPKGVKGFIKRSMNLLTETKTHRRIGKEVKSLETPVKEVADRRVRYRIDDSISKATNVTVDPRVSWQYKDLSELEGIKGPTDKIIKMLNGGEEDAPVPQLKLVSIVGFGGLGKTTLARRVYSTFGKHFSYQAFVIFSNLNQVGYHGPLSENAQSLIDTISKYLEDKRYFIVVDDVCDVQSWDIIKCGFLKNSGGSKIITTRVSEVAKSCCIPYGGCVYNLMPLSTADSERLFLRRIFGNGRQCPPHLKRVSDKILEKCGGLPLAILAISGLLATNRQEDQWEQVENSIGHGLGSNPAVEGMMRILSFSYFDLNPCLRSCLLYLSIFPEDAKIHKKDLILRWIVEGFIPEECGQTMYELGERCYNELINRSLIQPAGGIHLLDEEDNCRVHDTILDFVISKSKEENFVTLLGVPGVYPDPQNKVHLLLSNAQSLVVFGPSVKLPSLREFKNLRALSFENCWQLEDHHVVDIGNLCHLKHLRFHHSRIKKFPEEIVKLQFIETLEISGINNYSKFKIPSTICQLRRLVHLVVDDGIILPDDIGGMQELQVLECLDVFLHSTKFCQQLGQLTNLMKLGLKLGHYNVGKNFDKQIKELVSSIRKLGNAKLYSLQACGDYEYKKSMKEFAFPLDESLFSDLRGLRELIMMGPDVPFRIPRSMNSLSNIHKLCLCLHEIQRADIDILGNLPAFQELTLFAKMISPNHGFSFLTYFLIGTAFGALGLIFETGSMPKLQKLVLNFCDYDRCSWTNGNFDFGIGNLACLTSVRIRRRGYFLKRGRPYWGESESKASFEKAIEAHPNHPSLEWDIRSLVNLLDSGTYSFLPVRQF</sequence>
<evidence type="ECO:0000256" key="1">
    <source>
        <dbReference type="ARBA" id="ARBA00008894"/>
    </source>
</evidence>
<dbReference type="GO" id="GO:0009626">
    <property type="term" value="P:plant-type hypersensitive response"/>
    <property type="evidence" value="ECO:0007669"/>
    <property type="project" value="UniProtKB-ARBA"/>
</dbReference>
<dbReference type="InterPro" id="IPR055414">
    <property type="entry name" value="LRR_R13L4/SHOC2-like"/>
</dbReference>
<keyword evidence="6" id="KW-0175">Coiled coil</keyword>
<feature type="domain" description="Disease resistance N-terminal" evidence="9">
    <location>
        <begin position="14"/>
        <end position="97"/>
    </location>
</feature>
<feature type="transmembrane region" description="Helical" evidence="7">
    <location>
        <begin position="798"/>
        <end position="818"/>
    </location>
</feature>
<name>A0A8T0PPX7_PANVG</name>
<evidence type="ECO:0000259" key="11">
    <source>
        <dbReference type="Pfam" id="PF23598"/>
    </source>
</evidence>
<dbReference type="Gene3D" id="1.10.10.10">
    <property type="entry name" value="Winged helix-like DNA-binding domain superfamily/Winged helix DNA-binding domain"/>
    <property type="match status" value="1"/>
</dbReference>
<evidence type="ECO:0000256" key="5">
    <source>
        <dbReference type="ARBA" id="ARBA00022821"/>
    </source>
</evidence>
<protein>
    <submittedName>
        <fullName evidence="12">Uncharacterized protein</fullName>
    </submittedName>
</protein>
<dbReference type="Gene3D" id="1.20.5.4130">
    <property type="match status" value="1"/>
</dbReference>
<keyword evidence="2" id="KW-0433">Leucine-rich repeat</keyword>
<keyword evidence="7" id="KW-0472">Membrane</keyword>
<evidence type="ECO:0000313" key="13">
    <source>
        <dbReference type="Proteomes" id="UP000823388"/>
    </source>
</evidence>
<evidence type="ECO:0000313" key="12">
    <source>
        <dbReference type="EMBL" id="KAG2560184.1"/>
    </source>
</evidence>
<feature type="domain" description="Disease resistance protein winged helix" evidence="10">
    <location>
        <begin position="421"/>
        <end position="493"/>
    </location>
</feature>
<reference evidence="12" key="1">
    <citation type="submission" date="2020-05" db="EMBL/GenBank/DDBJ databases">
        <title>WGS assembly of Panicum virgatum.</title>
        <authorList>
            <person name="Lovell J.T."/>
            <person name="Jenkins J."/>
            <person name="Shu S."/>
            <person name="Juenger T.E."/>
            <person name="Schmutz J."/>
        </authorList>
    </citation>
    <scope>NUCLEOTIDE SEQUENCE</scope>
    <source>
        <strain evidence="12">AP13</strain>
    </source>
</reference>
<keyword evidence="3" id="KW-0677">Repeat</keyword>
<evidence type="ECO:0000256" key="7">
    <source>
        <dbReference type="SAM" id="Phobius"/>
    </source>
</evidence>
<keyword evidence="13" id="KW-1185">Reference proteome</keyword>
<dbReference type="GO" id="GO:0043531">
    <property type="term" value="F:ADP binding"/>
    <property type="evidence" value="ECO:0007669"/>
    <property type="project" value="InterPro"/>
</dbReference>
<dbReference type="Proteomes" id="UP000823388">
    <property type="component" value="Chromosome 8K"/>
</dbReference>
<keyword evidence="4" id="KW-0547">Nucleotide-binding</keyword>
<dbReference type="InterPro" id="IPR041118">
    <property type="entry name" value="Rx_N"/>
</dbReference>
<dbReference type="PANTHER" id="PTHR23155:SF1028">
    <property type="entry name" value="OS08G0174800 PROTEIN"/>
    <property type="match status" value="1"/>
</dbReference>
<dbReference type="Gene3D" id="3.40.50.300">
    <property type="entry name" value="P-loop containing nucleotide triphosphate hydrolases"/>
    <property type="match status" value="1"/>
</dbReference>
<keyword evidence="7" id="KW-0812">Transmembrane</keyword>
<dbReference type="Pfam" id="PF18052">
    <property type="entry name" value="Rx_N"/>
    <property type="match status" value="1"/>
</dbReference>
<comment type="similarity">
    <text evidence="1">Belongs to the disease resistance NB-LRR family.</text>
</comment>
<evidence type="ECO:0000256" key="4">
    <source>
        <dbReference type="ARBA" id="ARBA00022741"/>
    </source>
</evidence>
<dbReference type="InterPro" id="IPR027417">
    <property type="entry name" value="P-loop_NTPase"/>
</dbReference>
<dbReference type="Gene3D" id="1.10.8.430">
    <property type="entry name" value="Helical domain of apoptotic protease-activating factors"/>
    <property type="match status" value="1"/>
</dbReference>
<evidence type="ECO:0000256" key="3">
    <source>
        <dbReference type="ARBA" id="ARBA00022737"/>
    </source>
</evidence>
<keyword evidence="7" id="KW-1133">Transmembrane helix</keyword>
<dbReference type="InterPro" id="IPR044974">
    <property type="entry name" value="Disease_R_plants"/>
</dbReference>
<evidence type="ECO:0000259" key="10">
    <source>
        <dbReference type="Pfam" id="PF23559"/>
    </source>
</evidence>
<dbReference type="PRINTS" id="PR00364">
    <property type="entry name" value="DISEASERSIST"/>
</dbReference>
<evidence type="ECO:0000259" key="8">
    <source>
        <dbReference type="Pfam" id="PF00931"/>
    </source>
</evidence>
<feature type="domain" description="NB-ARC" evidence="8">
    <location>
        <begin position="178"/>
        <end position="305"/>
    </location>
</feature>
<evidence type="ECO:0000259" key="9">
    <source>
        <dbReference type="Pfam" id="PF18052"/>
    </source>
</evidence>
<dbReference type="InterPro" id="IPR032675">
    <property type="entry name" value="LRR_dom_sf"/>
</dbReference>
<dbReference type="CDD" id="cd14798">
    <property type="entry name" value="RX-CC_like"/>
    <property type="match status" value="1"/>
</dbReference>
<dbReference type="Gene3D" id="3.80.10.10">
    <property type="entry name" value="Ribonuclease Inhibitor"/>
    <property type="match status" value="1"/>
</dbReference>
<dbReference type="Pfam" id="PF23559">
    <property type="entry name" value="WHD_DRP"/>
    <property type="match status" value="1"/>
</dbReference>
<dbReference type="FunFam" id="1.10.10.10:FF:000322">
    <property type="entry name" value="Probable disease resistance protein At1g63360"/>
    <property type="match status" value="1"/>
</dbReference>
<dbReference type="SUPFAM" id="SSF52540">
    <property type="entry name" value="P-loop containing nucleoside triphosphate hydrolases"/>
    <property type="match status" value="1"/>
</dbReference>
<dbReference type="InterPro" id="IPR036388">
    <property type="entry name" value="WH-like_DNA-bd_sf"/>
</dbReference>
<gene>
    <name evidence="12" type="ORF">PVAP13_8KG044551</name>
</gene>
<dbReference type="GO" id="GO:0002758">
    <property type="term" value="P:innate immune response-activating signaling pathway"/>
    <property type="evidence" value="ECO:0007669"/>
    <property type="project" value="UniProtKB-ARBA"/>
</dbReference>
<dbReference type="InterPro" id="IPR038005">
    <property type="entry name" value="RX-like_CC"/>
</dbReference>
<dbReference type="EMBL" id="CM029051">
    <property type="protein sequence ID" value="KAG2560184.1"/>
    <property type="molecule type" value="Genomic_DNA"/>
</dbReference>
<dbReference type="AlphaFoldDB" id="A0A8T0PPX7"/>